<dbReference type="Proteomes" id="UP001628281">
    <property type="component" value="Unassembled WGS sequence"/>
</dbReference>
<dbReference type="RefSeq" id="WP_040137061.1">
    <property type="nucleotide sequence ID" value="NZ_CP007795.1"/>
</dbReference>
<name>A0A060DNQ5_9PROT</name>
<evidence type="ECO:0000256" key="1">
    <source>
        <dbReference type="SAM" id="MobiDB-lite"/>
    </source>
</evidence>
<reference evidence="2 5" key="1">
    <citation type="journal article" date="2014" name="Genome Announc.">
        <title>Complete Genome Sequence of the Model Rhizosphere Strain Azospirillum brasilense Az39, Successfully Applied in Agriculture.</title>
        <authorList>
            <person name="Rivera D."/>
            <person name="Revale S."/>
            <person name="Molina R."/>
            <person name="Gualpa J."/>
            <person name="Puente M."/>
            <person name="Maroniche G."/>
            <person name="Paris G."/>
            <person name="Baker D."/>
            <person name="Clavijo B."/>
            <person name="McLay K."/>
            <person name="Spaepen S."/>
            <person name="Perticari A."/>
            <person name="Vazquez M."/>
            <person name="Wisniewski-Dye F."/>
            <person name="Watkins C."/>
            <person name="Martinez-Abarca F."/>
            <person name="Vanderleyden J."/>
            <person name="Cassan F."/>
        </authorList>
    </citation>
    <scope>NUCLEOTIDE SEQUENCE [LARGE SCALE GENOMIC DNA]</scope>
    <source>
        <strain evidence="2 5">Az39</strain>
        <plasmid evidence="2">AbAZ39_p2</plasmid>
    </source>
</reference>
<protein>
    <submittedName>
        <fullName evidence="2">Uncharacterized protein</fullName>
    </submittedName>
</protein>
<dbReference type="Proteomes" id="UP000236268">
    <property type="component" value="Unassembled WGS sequence"/>
</dbReference>
<accession>A0A2K1FW05</accession>
<dbReference type="EMBL" id="JBJLSN010000007">
    <property type="protein sequence ID" value="MFL7900919.1"/>
    <property type="molecule type" value="Genomic_DNA"/>
</dbReference>
<geneLocation type="plasmid" evidence="4">
    <name>p14unnamed</name>
</geneLocation>
<reference evidence="3 7" key="3">
    <citation type="submission" date="2024-11" db="EMBL/GenBank/DDBJ databases">
        <title>Draft genome sequences of two bacteria associated to sugarcane roots in Colombia.</title>
        <authorList>
            <person name="Pardo-Diaz S."/>
            <person name="Masmela-Mendoza J."/>
            <person name="Delgadillo-Duran P."/>
            <person name="Bautista E.J."/>
            <person name="Rojas-Tapias D.F."/>
        </authorList>
    </citation>
    <scope>NUCLEOTIDE SEQUENCE [LARGE SCALE GENOMIC DNA]</scope>
    <source>
        <strain evidence="3 7">Ap18</strain>
    </source>
</reference>
<proteinExistence type="predicted"/>
<evidence type="ECO:0000313" key="7">
    <source>
        <dbReference type="Proteomes" id="UP001628281"/>
    </source>
</evidence>
<gene>
    <name evidence="2" type="ORF">ABAZ39_26965</name>
    <name evidence="3" type="ORF">ACJ41P_07275</name>
    <name evidence="4" type="ORF">C1S70_21790</name>
</gene>
<dbReference type="KEGG" id="abq:ABAZ39_26965"/>
<keyword evidence="7" id="KW-1185">Reference proteome</keyword>
<reference evidence="4 6" key="2">
    <citation type="submission" date="2018-01" db="EMBL/GenBank/DDBJ databases">
        <title>Whole genome sequence of Azospirillum brasilense REC3 isolated from strawberry roots.</title>
        <authorList>
            <person name="Fontana C.A."/>
            <person name="Salazar S.M."/>
            <person name="Bassi D."/>
            <person name="Puglisi E."/>
            <person name="Lovaisa N.C."/>
            <person name="Toffoli L.M."/>
            <person name="Pedraza R."/>
            <person name="Cocconcelli P.S."/>
        </authorList>
    </citation>
    <scope>NUCLEOTIDE SEQUENCE [LARGE SCALE GENOMIC DNA]</scope>
    <source>
        <strain evidence="4 6">REC3</strain>
        <plasmid evidence="4">p14unnamed</plasmid>
    </source>
</reference>
<dbReference type="AlphaFoldDB" id="A0A060DNQ5"/>
<evidence type="ECO:0000313" key="4">
    <source>
        <dbReference type="EMBL" id="PNQ96714.1"/>
    </source>
</evidence>
<evidence type="ECO:0000313" key="3">
    <source>
        <dbReference type="EMBL" id="MFL7900919.1"/>
    </source>
</evidence>
<evidence type="ECO:0000313" key="5">
    <source>
        <dbReference type="Proteomes" id="UP000027186"/>
    </source>
</evidence>
<dbReference type="EMBL" id="POWG01000026">
    <property type="protein sequence ID" value="PNQ96714.1"/>
    <property type="molecule type" value="Genomic_DNA"/>
</dbReference>
<organism evidence="2 5">
    <name type="scientific">Azospirillum argentinense</name>
    <dbReference type="NCBI Taxonomy" id="2970906"/>
    <lineage>
        <taxon>Bacteria</taxon>
        <taxon>Pseudomonadati</taxon>
        <taxon>Pseudomonadota</taxon>
        <taxon>Alphaproteobacteria</taxon>
        <taxon>Rhodospirillales</taxon>
        <taxon>Azospirillaceae</taxon>
        <taxon>Azospirillum</taxon>
    </lineage>
</organism>
<feature type="region of interest" description="Disordered" evidence="1">
    <location>
        <begin position="1"/>
        <end position="22"/>
    </location>
</feature>
<geneLocation type="plasmid" evidence="2 5">
    <name>AbAZ39_p2</name>
</geneLocation>
<dbReference type="EMBL" id="CP007795">
    <property type="protein sequence ID" value="AIB15516.1"/>
    <property type="molecule type" value="Genomic_DNA"/>
</dbReference>
<accession>A0A060DNQ5</accession>
<sequence>MSDAHDEVLAMQGRTERANSTIPLTASSALASAAALFRKIETPPPPSPPAEEWIVGDAGAFGIGAYGRLPTAVPAASVAPELLARRELAARLDGGMAEDNAG</sequence>
<evidence type="ECO:0000313" key="6">
    <source>
        <dbReference type="Proteomes" id="UP000236268"/>
    </source>
</evidence>
<keyword evidence="2" id="KW-0614">Plasmid</keyword>
<dbReference type="Proteomes" id="UP000027186">
    <property type="component" value="Plasmid AbAZ39_p2"/>
</dbReference>
<evidence type="ECO:0000313" key="2">
    <source>
        <dbReference type="EMBL" id="AIB15516.1"/>
    </source>
</evidence>